<organism evidence="1 2">
    <name type="scientific">Parelaphostrongylus tenuis</name>
    <name type="common">Meningeal worm</name>
    <dbReference type="NCBI Taxonomy" id="148309"/>
    <lineage>
        <taxon>Eukaryota</taxon>
        <taxon>Metazoa</taxon>
        <taxon>Ecdysozoa</taxon>
        <taxon>Nematoda</taxon>
        <taxon>Chromadorea</taxon>
        <taxon>Rhabditida</taxon>
        <taxon>Rhabditina</taxon>
        <taxon>Rhabditomorpha</taxon>
        <taxon>Strongyloidea</taxon>
        <taxon>Metastrongylidae</taxon>
        <taxon>Parelaphostrongylus</taxon>
    </lineage>
</organism>
<keyword evidence="2" id="KW-1185">Reference proteome</keyword>
<gene>
    <name evidence="1" type="ORF">KIN20_008940</name>
</gene>
<protein>
    <submittedName>
        <fullName evidence="1">Uncharacterized protein</fullName>
    </submittedName>
</protein>
<accession>A0AAD5QJA0</accession>
<dbReference type="EMBL" id="JAHQIW010001449">
    <property type="protein sequence ID" value="KAJ1352557.1"/>
    <property type="molecule type" value="Genomic_DNA"/>
</dbReference>
<sequence>MASCRCVERSSTISPEALEVCEVSDSSEASEAFKIPIVSTAQLSSVVVVCFDHGDLSKAHSVNSNLLPFAHVGG</sequence>
<evidence type="ECO:0000313" key="1">
    <source>
        <dbReference type="EMBL" id="KAJ1352557.1"/>
    </source>
</evidence>
<reference evidence="1" key="1">
    <citation type="submission" date="2021-06" db="EMBL/GenBank/DDBJ databases">
        <title>Parelaphostrongylus tenuis whole genome reference sequence.</title>
        <authorList>
            <person name="Garwood T.J."/>
            <person name="Larsen P.A."/>
            <person name="Fountain-Jones N.M."/>
            <person name="Garbe J.R."/>
            <person name="Macchietto M.G."/>
            <person name="Kania S.A."/>
            <person name="Gerhold R.W."/>
            <person name="Richards J.E."/>
            <person name="Wolf T.M."/>
        </authorList>
    </citation>
    <scope>NUCLEOTIDE SEQUENCE</scope>
    <source>
        <strain evidence="1">MNPRO001-30</strain>
        <tissue evidence="1">Meninges</tissue>
    </source>
</reference>
<dbReference type="AlphaFoldDB" id="A0AAD5QJA0"/>
<comment type="caution">
    <text evidence="1">The sequence shown here is derived from an EMBL/GenBank/DDBJ whole genome shotgun (WGS) entry which is preliminary data.</text>
</comment>
<evidence type="ECO:0000313" key="2">
    <source>
        <dbReference type="Proteomes" id="UP001196413"/>
    </source>
</evidence>
<proteinExistence type="predicted"/>
<dbReference type="Proteomes" id="UP001196413">
    <property type="component" value="Unassembled WGS sequence"/>
</dbReference>
<name>A0AAD5QJA0_PARTN</name>